<evidence type="ECO:0000313" key="1">
    <source>
        <dbReference type="EMBL" id="MCW1921312.1"/>
    </source>
</evidence>
<keyword evidence="2" id="KW-1185">Reference proteome</keyword>
<dbReference type="Proteomes" id="UP001320876">
    <property type="component" value="Unassembled WGS sequence"/>
</dbReference>
<proteinExistence type="predicted"/>
<dbReference type="EMBL" id="JAPDDT010000001">
    <property type="protein sequence ID" value="MCW1921312.1"/>
    <property type="molecule type" value="Genomic_DNA"/>
</dbReference>
<protein>
    <submittedName>
        <fullName evidence="1">Uncharacterized protein</fullName>
    </submittedName>
</protein>
<organism evidence="1 2">
    <name type="scientific">Luteolibacter arcticus</name>
    <dbReference type="NCBI Taxonomy" id="1581411"/>
    <lineage>
        <taxon>Bacteria</taxon>
        <taxon>Pseudomonadati</taxon>
        <taxon>Verrucomicrobiota</taxon>
        <taxon>Verrucomicrobiia</taxon>
        <taxon>Verrucomicrobiales</taxon>
        <taxon>Verrucomicrobiaceae</taxon>
        <taxon>Luteolibacter</taxon>
    </lineage>
</organism>
<reference evidence="1 2" key="1">
    <citation type="submission" date="2022-10" db="EMBL/GenBank/DDBJ databases">
        <title>Luteolibacter arcticus strain CCTCC AB 2014275, whole genome shotgun sequencing project.</title>
        <authorList>
            <person name="Zhao G."/>
            <person name="Shen L."/>
        </authorList>
    </citation>
    <scope>NUCLEOTIDE SEQUENCE [LARGE SCALE GENOMIC DNA]</scope>
    <source>
        <strain evidence="1 2">CCTCC AB 2014275</strain>
    </source>
</reference>
<sequence>MGQIQDQLAAAFLEMRDAVGVSITFDATTIQAVVSETPFGRELVAGGFQTEADSEGMLLLSDLPSQPTLGRLVRYKDMPWTVSKVDVQPGHLVGKFTLKPVKR</sequence>
<comment type="caution">
    <text evidence="1">The sequence shown here is derived from an EMBL/GenBank/DDBJ whole genome shotgun (WGS) entry which is preliminary data.</text>
</comment>
<accession>A0ABT3GCF1</accession>
<evidence type="ECO:0000313" key="2">
    <source>
        <dbReference type="Proteomes" id="UP001320876"/>
    </source>
</evidence>
<name>A0ABT3GCF1_9BACT</name>
<gene>
    <name evidence="1" type="ORF">OKA05_02035</name>
</gene>
<dbReference type="RefSeq" id="WP_264485421.1">
    <property type="nucleotide sequence ID" value="NZ_JAPDDT010000001.1"/>
</dbReference>